<feature type="non-terminal residue" evidence="2">
    <location>
        <position position="1"/>
    </location>
</feature>
<accession>A0A392UEF1</accession>
<feature type="compositionally biased region" description="Gly residues" evidence="1">
    <location>
        <begin position="50"/>
        <end position="61"/>
    </location>
</feature>
<proteinExistence type="predicted"/>
<evidence type="ECO:0000256" key="1">
    <source>
        <dbReference type="SAM" id="MobiDB-lite"/>
    </source>
</evidence>
<dbReference type="Proteomes" id="UP000265520">
    <property type="component" value="Unassembled WGS sequence"/>
</dbReference>
<feature type="non-terminal residue" evidence="2">
    <location>
        <position position="61"/>
    </location>
</feature>
<organism evidence="2 3">
    <name type="scientific">Trifolium medium</name>
    <dbReference type="NCBI Taxonomy" id="97028"/>
    <lineage>
        <taxon>Eukaryota</taxon>
        <taxon>Viridiplantae</taxon>
        <taxon>Streptophyta</taxon>
        <taxon>Embryophyta</taxon>
        <taxon>Tracheophyta</taxon>
        <taxon>Spermatophyta</taxon>
        <taxon>Magnoliopsida</taxon>
        <taxon>eudicotyledons</taxon>
        <taxon>Gunneridae</taxon>
        <taxon>Pentapetalae</taxon>
        <taxon>rosids</taxon>
        <taxon>fabids</taxon>
        <taxon>Fabales</taxon>
        <taxon>Fabaceae</taxon>
        <taxon>Papilionoideae</taxon>
        <taxon>50 kb inversion clade</taxon>
        <taxon>NPAAA clade</taxon>
        <taxon>Hologalegina</taxon>
        <taxon>IRL clade</taxon>
        <taxon>Trifolieae</taxon>
        <taxon>Trifolium</taxon>
    </lineage>
</organism>
<keyword evidence="3" id="KW-1185">Reference proteome</keyword>
<sequence>PPAESQPVVTTIELSEGGGDSVVGKEHRILNSESDSKSVGNDSNGVVFDGSGGNGSFGSGG</sequence>
<comment type="caution">
    <text evidence="2">The sequence shown here is derived from an EMBL/GenBank/DDBJ whole genome shotgun (WGS) entry which is preliminary data.</text>
</comment>
<dbReference type="EMBL" id="LXQA010768856">
    <property type="protein sequence ID" value="MCI70105.1"/>
    <property type="molecule type" value="Genomic_DNA"/>
</dbReference>
<dbReference type="AlphaFoldDB" id="A0A392UEF1"/>
<feature type="region of interest" description="Disordered" evidence="1">
    <location>
        <begin position="1"/>
        <end position="61"/>
    </location>
</feature>
<evidence type="ECO:0000313" key="2">
    <source>
        <dbReference type="EMBL" id="MCI70105.1"/>
    </source>
</evidence>
<reference evidence="2 3" key="1">
    <citation type="journal article" date="2018" name="Front. Plant Sci.">
        <title>Red Clover (Trifolium pratense) and Zigzag Clover (T. medium) - A Picture of Genomic Similarities and Differences.</title>
        <authorList>
            <person name="Dluhosova J."/>
            <person name="Istvanek J."/>
            <person name="Nedelnik J."/>
            <person name="Repkova J."/>
        </authorList>
    </citation>
    <scope>NUCLEOTIDE SEQUENCE [LARGE SCALE GENOMIC DNA]</scope>
    <source>
        <strain evidence="3">cv. 10/8</strain>
        <tissue evidence="2">Leaf</tissue>
    </source>
</reference>
<name>A0A392UEF1_9FABA</name>
<protein>
    <submittedName>
        <fullName evidence="2">Uncharacterized protein</fullName>
    </submittedName>
</protein>
<feature type="compositionally biased region" description="Basic and acidic residues" evidence="1">
    <location>
        <begin position="23"/>
        <end position="36"/>
    </location>
</feature>
<evidence type="ECO:0000313" key="3">
    <source>
        <dbReference type="Proteomes" id="UP000265520"/>
    </source>
</evidence>